<keyword evidence="5 10" id="KW-0547">Nucleotide-binding</keyword>
<evidence type="ECO:0000256" key="3">
    <source>
        <dbReference type="ARBA" id="ARBA00022618"/>
    </source>
</evidence>
<dbReference type="GO" id="GO:0000917">
    <property type="term" value="P:division septum assembly"/>
    <property type="evidence" value="ECO:0007669"/>
    <property type="project" value="UniProtKB-KW"/>
</dbReference>
<evidence type="ECO:0000256" key="7">
    <source>
        <dbReference type="ARBA" id="ARBA00023134"/>
    </source>
</evidence>
<evidence type="ECO:0000256" key="1">
    <source>
        <dbReference type="ARBA" id="ARBA00001946"/>
    </source>
</evidence>
<keyword evidence="4" id="KW-0479">Metal-binding</keyword>
<evidence type="ECO:0000256" key="2">
    <source>
        <dbReference type="ARBA" id="ARBA00009638"/>
    </source>
</evidence>
<sequence length="197" mass="22844">MRIQQAEFVTSAMRREQLPREELPEIALVGRSNVGKSSLINKICNRTGLARVSRHPGRTRTINFYRINRAFFLVDLPGYGFARVSDQMKRQWAGTIESYLKNRSVLRAVLHIVDIRHPPTEDDVQMYHWLKHYNYSTLIVATKADKISKGKWPQYISQIRRILVVKEEDKIIPFSAKTGQGKQEILRELAKYAGLPH</sequence>
<evidence type="ECO:0000313" key="12">
    <source>
        <dbReference type="EMBL" id="GAW93309.1"/>
    </source>
</evidence>
<proteinExistence type="inferred from homology"/>
<evidence type="ECO:0000256" key="10">
    <source>
        <dbReference type="HAMAP-Rule" id="MF_00321"/>
    </source>
</evidence>
<dbReference type="Proteomes" id="UP000197032">
    <property type="component" value="Unassembled WGS sequence"/>
</dbReference>
<dbReference type="FunFam" id="3.40.50.300:FF:000098">
    <property type="entry name" value="Probable GTP-binding protein EngB"/>
    <property type="match status" value="1"/>
</dbReference>
<evidence type="ECO:0000256" key="6">
    <source>
        <dbReference type="ARBA" id="ARBA00022842"/>
    </source>
</evidence>
<dbReference type="PANTHER" id="PTHR11649:SF13">
    <property type="entry name" value="ENGB-TYPE G DOMAIN-CONTAINING PROTEIN"/>
    <property type="match status" value="1"/>
</dbReference>
<gene>
    <name evidence="10" type="primary">engB</name>
    <name evidence="12" type="ORF">KKC1_24460</name>
</gene>
<dbReference type="NCBIfam" id="TIGR00231">
    <property type="entry name" value="small_GTP"/>
    <property type="match status" value="1"/>
</dbReference>
<name>A0A1Z5HUU4_9FIRM</name>
<keyword evidence="8 10" id="KW-0717">Septation</keyword>
<comment type="caution">
    <text evidence="12">The sequence shown here is derived from an EMBL/GenBank/DDBJ whole genome shotgun (WGS) entry which is preliminary data.</text>
</comment>
<dbReference type="EMBL" id="BDGJ01000126">
    <property type="protein sequence ID" value="GAW93309.1"/>
    <property type="molecule type" value="Genomic_DNA"/>
</dbReference>
<dbReference type="Pfam" id="PF01926">
    <property type="entry name" value="MMR_HSR1"/>
    <property type="match status" value="1"/>
</dbReference>
<dbReference type="PROSITE" id="PS51706">
    <property type="entry name" value="G_ENGB"/>
    <property type="match status" value="1"/>
</dbReference>
<dbReference type="OrthoDB" id="9804921at2"/>
<evidence type="ECO:0000256" key="5">
    <source>
        <dbReference type="ARBA" id="ARBA00022741"/>
    </source>
</evidence>
<dbReference type="GO" id="GO:0005525">
    <property type="term" value="F:GTP binding"/>
    <property type="evidence" value="ECO:0007669"/>
    <property type="project" value="UniProtKB-UniRule"/>
</dbReference>
<evidence type="ECO:0000256" key="4">
    <source>
        <dbReference type="ARBA" id="ARBA00022723"/>
    </source>
</evidence>
<keyword evidence="9 10" id="KW-0131">Cell cycle</keyword>
<dbReference type="PRINTS" id="PR00449">
    <property type="entry name" value="RASTRNSFRMNG"/>
</dbReference>
<dbReference type="RefSeq" id="WP_088554475.1">
    <property type="nucleotide sequence ID" value="NZ_BDGJ01000126.1"/>
</dbReference>
<feature type="domain" description="EngB-type G" evidence="11">
    <location>
        <begin position="22"/>
        <end position="195"/>
    </location>
</feature>
<keyword evidence="6" id="KW-0460">Magnesium</keyword>
<evidence type="ECO:0000313" key="13">
    <source>
        <dbReference type="Proteomes" id="UP000197032"/>
    </source>
</evidence>
<dbReference type="GO" id="GO:0005829">
    <property type="term" value="C:cytosol"/>
    <property type="evidence" value="ECO:0007669"/>
    <property type="project" value="TreeGrafter"/>
</dbReference>
<evidence type="ECO:0000256" key="9">
    <source>
        <dbReference type="ARBA" id="ARBA00023306"/>
    </source>
</evidence>
<comment type="function">
    <text evidence="10">Necessary for normal cell division and for the maintenance of normal septation.</text>
</comment>
<dbReference type="GO" id="GO:0046872">
    <property type="term" value="F:metal ion binding"/>
    <property type="evidence" value="ECO:0007669"/>
    <property type="project" value="UniProtKB-KW"/>
</dbReference>
<keyword evidence="7 10" id="KW-0342">GTP-binding</keyword>
<dbReference type="Gene3D" id="3.40.50.300">
    <property type="entry name" value="P-loop containing nucleotide triphosphate hydrolases"/>
    <property type="match status" value="1"/>
</dbReference>
<dbReference type="NCBIfam" id="TIGR03598">
    <property type="entry name" value="GTPase_YsxC"/>
    <property type="match status" value="1"/>
</dbReference>
<comment type="similarity">
    <text evidence="2 10">Belongs to the TRAFAC class TrmE-Era-EngA-EngB-Septin-like GTPase superfamily. EngB GTPase family.</text>
</comment>
<dbReference type="SUPFAM" id="SSF52540">
    <property type="entry name" value="P-loop containing nucleoside triphosphate hydrolases"/>
    <property type="match status" value="1"/>
</dbReference>
<keyword evidence="13" id="KW-1185">Reference proteome</keyword>
<reference evidence="13" key="1">
    <citation type="journal article" date="2017" name="Appl. Environ. Microbiol.">
        <title>Genomic analysis of Calderihabitans maritimus KKC1, a thermophilic hydrogenogenic carboxydotrophic bacterium isolated from marine sediment.</title>
        <authorList>
            <person name="Omae K."/>
            <person name="Yoneda Y."/>
            <person name="Fukuyama Y."/>
            <person name="Yoshida T."/>
            <person name="Sako Y."/>
        </authorList>
    </citation>
    <scope>NUCLEOTIDE SEQUENCE [LARGE SCALE GENOMIC DNA]</scope>
    <source>
        <strain evidence="13">KKC1</strain>
    </source>
</reference>
<dbReference type="InterPro" id="IPR030393">
    <property type="entry name" value="G_ENGB_dom"/>
</dbReference>
<dbReference type="InterPro" id="IPR019987">
    <property type="entry name" value="GTP-bd_ribosome_bio_YsxC"/>
</dbReference>
<dbReference type="InterPro" id="IPR027417">
    <property type="entry name" value="P-loop_NTPase"/>
</dbReference>
<dbReference type="AlphaFoldDB" id="A0A1Z5HUU4"/>
<dbReference type="PANTHER" id="PTHR11649">
    <property type="entry name" value="MSS1/TRME-RELATED GTP-BINDING PROTEIN"/>
    <property type="match status" value="1"/>
</dbReference>
<comment type="cofactor">
    <cofactor evidence="1">
        <name>Mg(2+)</name>
        <dbReference type="ChEBI" id="CHEBI:18420"/>
    </cofactor>
</comment>
<protein>
    <recommendedName>
        <fullName evidence="10">Probable GTP-binding protein EngB</fullName>
    </recommendedName>
</protein>
<keyword evidence="3 10" id="KW-0132">Cell division</keyword>
<evidence type="ECO:0000256" key="8">
    <source>
        <dbReference type="ARBA" id="ARBA00023210"/>
    </source>
</evidence>
<dbReference type="InterPro" id="IPR006073">
    <property type="entry name" value="GTP-bd"/>
</dbReference>
<dbReference type="InterPro" id="IPR005225">
    <property type="entry name" value="Small_GTP-bd"/>
</dbReference>
<accession>A0A1Z5HUU4</accession>
<dbReference type="HAMAP" id="MF_00321">
    <property type="entry name" value="GTPase_EngB"/>
    <property type="match status" value="1"/>
</dbReference>
<evidence type="ECO:0000259" key="11">
    <source>
        <dbReference type="PROSITE" id="PS51706"/>
    </source>
</evidence>
<organism evidence="12 13">
    <name type="scientific">Calderihabitans maritimus</name>
    <dbReference type="NCBI Taxonomy" id="1246530"/>
    <lineage>
        <taxon>Bacteria</taxon>
        <taxon>Bacillati</taxon>
        <taxon>Bacillota</taxon>
        <taxon>Clostridia</taxon>
        <taxon>Neomoorellales</taxon>
        <taxon>Calderihabitantaceae</taxon>
        <taxon>Calderihabitans</taxon>
    </lineage>
</organism>
<dbReference type="CDD" id="cd01876">
    <property type="entry name" value="YihA_EngB"/>
    <property type="match status" value="1"/>
</dbReference>